<feature type="domain" description="RCK C-terminal" evidence="4">
    <location>
        <begin position="262"/>
        <end position="348"/>
    </location>
</feature>
<comment type="caution">
    <text evidence="5">The sequence shown here is derived from an EMBL/GenBank/DDBJ whole genome shotgun (WGS) entry which is preliminary data.</text>
</comment>
<organism evidence="5 6">
    <name type="scientific">Thermostichus vulcanus str. 'Rupite'</name>
    <dbReference type="NCBI Taxonomy" id="2813851"/>
    <lineage>
        <taxon>Bacteria</taxon>
        <taxon>Bacillati</taxon>
        <taxon>Cyanobacteriota</taxon>
        <taxon>Cyanophyceae</taxon>
        <taxon>Thermostichales</taxon>
        <taxon>Thermostichaceae</taxon>
        <taxon>Thermostichus</taxon>
    </lineage>
</organism>
<feature type="transmembrane region" description="Helical" evidence="2">
    <location>
        <begin position="46"/>
        <end position="64"/>
    </location>
</feature>
<dbReference type="Gene3D" id="3.30.70.1450">
    <property type="entry name" value="Regulator of K+ conductance, C-terminal domain"/>
    <property type="match status" value="1"/>
</dbReference>
<protein>
    <submittedName>
        <fullName evidence="5">Potassium channel protein</fullName>
    </submittedName>
</protein>
<keyword evidence="2" id="KW-0472">Membrane</keyword>
<keyword evidence="2" id="KW-0812">Transmembrane</keyword>
<keyword evidence="5" id="KW-0407">Ion channel</keyword>
<feature type="transmembrane region" description="Helical" evidence="2">
    <location>
        <begin position="76"/>
        <end position="93"/>
    </location>
</feature>
<accession>A0ABT0CE99</accession>
<sequence>MASVSPSSSQALKRDPKIQRDLSLGLGALGSVLLIGTLWYHWVERWPWVEAIYMTVITLTTVGFMEVEPLGNRGRLFTVALILMGVLSIGFMVNRFTETLIQGHFQEEIRRRKWRKQMEALSNHFLIGGFGRIGRQVAQEFQAEGIPFLVIDQSVDAIHAARELGYVALQGDITLDATLIEARVQQAEGLIAALPSDAENLYVVLSARTLNPRIRTIARANTEEALQKLQRAGVAHAISPYITGGKRMAAAALRPRAVDFVDGILSGRDRTFYLEEYELAAQECPYVGQTLQKADLRSRSGALIVAIRRADGQLIGGPSGDTLLQPGDLLLCMGTSEQLRQLGQLLYPLH</sequence>
<evidence type="ECO:0000256" key="2">
    <source>
        <dbReference type="SAM" id="Phobius"/>
    </source>
</evidence>
<name>A0ABT0CE99_THEVL</name>
<dbReference type="Proteomes" id="UP000830835">
    <property type="component" value="Unassembled WGS sequence"/>
</dbReference>
<dbReference type="PANTHER" id="PTHR43833:SF9">
    <property type="entry name" value="POTASSIUM CHANNEL PROTEIN YUGO-RELATED"/>
    <property type="match status" value="1"/>
</dbReference>
<dbReference type="SUPFAM" id="SSF81324">
    <property type="entry name" value="Voltage-gated potassium channels"/>
    <property type="match status" value="1"/>
</dbReference>
<dbReference type="GO" id="GO:0034220">
    <property type="term" value="P:monoatomic ion transmembrane transport"/>
    <property type="evidence" value="ECO:0007669"/>
    <property type="project" value="UniProtKB-KW"/>
</dbReference>
<comment type="subcellular location">
    <subcellularLocation>
        <location evidence="1">Cell membrane</location>
        <topology evidence="1">Multi-pass membrane protein</topology>
    </subcellularLocation>
</comment>
<dbReference type="RefSeq" id="WP_244352198.1">
    <property type="nucleotide sequence ID" value="NZ_JAFIRA010000045.1"/>
</dbReference>
<dbReference type="InterPro" id="IPR003148">
    <property type="entry name" value="RCK_N"/>
</dbReference>
<evidence type="ECO:0000256" key="1">
    <source>
        <dbReference type="ARBA" id="ARBA00004651"/>
    </source>
</evidence>
<dbReference type="Gene3D" id="3.40.50.720">
    <property type="entry name" value="NAD(P)-binding Rossmann-like Domain"/>
    <property type="match status" value="1"/>
</dbReference>
<evidence type="ECO:0000259" key="4">
    <source>
        <dbReference type="PROSITE" id="PS51202"/>
    </source>
</evidence>
<dbReference type="EMBL" id="JAFIRA010000045">
    <property type="protein sequence ID" value="MCJ2544047.1"/>
    <property type="molecule type" value="Genomic_DNA"/>
</dbReference>
<keyword evidence="2" id="KW-1133">Transmembrane helix</keyword>
<dbReference type="SUPFAM" id="SSF116726">
    <property type="entry name" value="TrkA C-terminal domain-like"/>
    <property type="match status" value="1"/>
</dbReference>
<dbReference type="InterPro" id="IPR036721">
    <property type="entry name" value="RCK_C_sf"/>
</dbReference>
<evidence type="ECO:0000259" key="3">
    <source>
        <dbReference type="PROSITE" id="PS51201"/>
    </source>
</evidence>
<keyword evidence="5" id="KW-0813">Transport</keyword>
<keyword evidence="6" id="KW-1185">Reference proteome</keyword>
<reference evidence="5" key="1">
    <citation type="submission" date="2021-02" db="EMBL/GenBank/DDBJ databases">
        <title>The CRISPR/cas machinery reduction and long-range gene transfer in the hot spring cyanobacterium Synechococcus.</title>
        <authorList>
            <person name="Dvorak P."/>
            <person name="Jahodarova E."/>
            <person name="Hasler P."/>
            <person name="Poulickova A."/>
        </authorList>
    </citation>
    <scope>NUCLEOTIDE SEQUENCE</scope>
    <source>
        <strain evidence="5">Rupite</strain>
    </source>
</reference>
<evidence type="ECO:0000313" key="5">
    <source>
        <dbReference type="EMBL" id="MCJ2544047.1"/>
    </source>
</evidence>
<dbReference type="Pfam" id="PF07885">
    <property type="entry name" value="Ion_trans_2"/>
    <property type="match status" value="1"/>
</dbReference>
<gene>
    <name evidence="5" type="ORF">JX360_14230</name>
</gene>
<dbReference type="Pfam" id="PF02254">
    <property type="entry name" value="TrkA_N"/>
    <property type="match status" value="1"/>
</dbReference>
<feature type="transmembrane region" description="Helical" evidence="2">
    <location>
        <begin position="21"/>
        <end position="40"/>
    </location>
</feature>
<feature type="domain" description="RCK N-terminal" evidence="3">
    <location>
        <begin position="122"/>
        <end position="242"/>
    </location>
</feature>
<dbReference type="PANTHER" id="PTHR43833">
    <property type="entry name" value="POTASSIUM CHANNEL PROTEIN 2-RELATED-RELATED"/>
    <property type="match status" value="1"/>
</dbReference>
<dbReference type="Pfam" id="PF02080">
    <property type="entry name" value="TrkA_C"/>
    <property type="match status" value="1"/>
</dbReference>
<dbReference type="Gene3D" id="1.10.287.70">
    <property type="match status" value="1"/>
</dbReference>
<proteinExistence type="predicted"/>
<dbReference type="PROSITE" id="PS51202">
    <property type="entry name" value="RCK_C"/>
    <property type="match status" value="1"/>
</dbReference>
<dbReference type="SUPFAM" id="SSF51735">
    <property type="entry name" value="NAD(P)-binding Rossmann-fold domains"/>
    <property type="match status" value="1"/>
</dbReference>
<evidence type="ECO:0000313" key="6">
    <source>
        <dbReference type="Proteomes" id="UP000830835"/>
    </source>
</evidence>
<dbReference type="InterPro" id="IPR036291">
    <property type="entry name" value="NAD(P)-bd_dom_sf"/>
</dbReference>
<keyword evidence="5" id="KW-0406">Ion transport</keyword>
<dbReference type="InterPro" id="IPR006037">
    <property type="entry name" value="RCK_C"/>
</dbReference>
<dbReference type="InterPro" id="IPR050721">
    <property type="entry name" value="Trk_Ktr_HKT_K-transport"/>
</dbReference>
<dbReference type="InterPro" id="IPR013099">
    <property type="entry name" value="K_chnl_dom"/>
</dbReference>
<dbReference type="PROSITE" id="PS51201">
    <property type="entry name" value="RCK_N"/>
    <property type="match status" value="1"/>
</dbReference>